<dbReference type="Proteomes" id="UP001055439">
    <property type="component" value="Chromosome 9"/>
</dbReference>
<feature type="compositionally biased region" description="Basic and acidic residues" evidence="1">
    <location>
        <begin position="299"/>
        <end position="309"/>
    </location>
</feature>
<dbReference type="InterPro" id="IPR036915">
    <property type="entry name" value="Cyclin-like_sf"/>
</dbReference>
<feature type="compositionally biased region" description="Polar residues" evidence="1">
    <location>
        <begin position="432"/>
        <end position="442"/>
    </location>
</feature>
<proteinExistence type="predicted"/>
<feature type="compositionally biased region" description="Basic residues" evidence="1">
    <location>
        <begin position="373"/>
        <end position="388"/>
    </location>
</feature>
<evidence type="ECO:0000313" key="3">
    <source>
        <dbReference type="EMBL" id="URE45612.1"/>
    </source>
</evidence>
<keyword evidence="4" id="KW-1185">Reference proteome</keyword>
<sequence length="585" mass="64641">MADKKNAPPRLTQMVANRAGDGLRGSVHSFHPLDGSHPCLGRPLHLRRPVYPASGDFDGLVVRSGREIQAGLGCAVPHTCGIAIARKIWRNNITAYQKKKRNCHHRRLSLLILLHESRATSKERWEISHPRKGEASLPDLAGTFPVDTTTSIEVDSKIDDPQTCTHYATDIYAYLRSLEEVHSMWSRRLRIFKPVVSVSRKLPQFTLVVSCNLARWQSVGFGISEAIPKILGESACEEPTLRLTWRHRGRTSIGKLSDTDRSRRWQRNQEARKQGKAAPDRRSSSAAGYIQGAPTMDQSLKKDVPRSPDSHAASQAGDLPSTAAGRVQGASGIRLPRKTWPCRRTSVLRPRHGVPSRPSLQSTSKERRGFSLPRRRWRSRTTPSRRRRELPSSAADCIQGASGSHCGHKKDGTGPPDIPGTSLAEPAPSISADCNQGASGDQSSKKDNARPSDLPDASQAATAPLDLCGLNPRSVGRSVFQENRFQMCIPDVSDIYGYLKSREVKLRPLANYLEAVKIGITATMRKCLVDWMAQVVECFRLRSDILCLAVSRFTQAGRDDGKVSVCLFVLLLGCNPFPNSYITQM</sequence>
<dbReference type="Pfam" id="PF00134">
    <property type="entry name" value="Cyclin_N"/>
    <property type="match status" value="1"/>
</dbReference>
<protein>
    <submittedName>
        <fullName evidence="3">Cyclin, C-terminal domain</fullName>
    </submittedName>
</protein>
<feature type="compositionally biased region" description="Basic and acidic residues" evidence="1">
    <location>
        <begin position="257"/>
        <end position="283"/>
    </location>
</feature>
<evidence type="ECO:0000313" key="4">
    <source>
        <dbReference type="Proteomes" id="UP001055439"/>
    </source>
</evidence>
<reference evidence="3" key="1">
    <citation type="submission" date="2022-05" db="EMBL/GenBank/DDBJ databases">
        <title>The Musa troglodytarum L. genome provides insights into the mechanism of non-climacteric behaviour and enrichment of carotenoids.</title>
        <authorList>
            <person name="Wang J."/>
        </authorList>
    </citation>
    <scope>NUCLEOTIDE SEQUENCE</scope>
    <source>
        <tissue evidence="3">Leaf</tissue>
    </source>
</reference>
<dbReference type="Gene3D" id="1.10.472.10">
    <property type="entry name" value="Cyclin-like"/>
    <property type="match status" value="2"/>
</dbReference>
<dbReference type="AlphaFoldDB" id="A0A9E7ICY7"/>
<dbReference type="OrthoDB" id="10657326at2759"/>
<dbReference type="SUPFAM" id="SSF47954">
    <property type="entry name" value="Cyclin-like"/>
    <property type="match status" value="1"/>
</dbReference>
<accession>A0A9E7ICY7</accession>
<evidence type="ECO:0000259" key="2">
    <source>
        <dbReference type="Pfam" id="PF00134"/>
    </source>
</evidence>
<dbReference type="EMBL" id="CP097511">
    <property type="protein sequence ID" value="URE45612.1"/>
    <property type="molecule type" value="Genomic_DNA"/>
</dbReference>
<name>A0A9E7ICY7_9LILI</name>
<gene>
    <name evidence="3" type="ORF">MUK42_15069</name>
</gene>
<evidence type="ECO:0000256" key="1">
    <source>
        <dbReference type="SAM" id="MobiDB-lite"/>
    </source>
</evidence>
<organism evidence="3 4">
    <name type="scientific">Musa troglodytarum</name>
    <name type="common">fe'i banana</name>
    <dbReference type="NCBI Taxonomy" id="320322"/>
    <lineage>
        <taxon>Eukaryota</taxon>
        <taxon>Viridiplantae</taxon>
        <taxon>Streptophyta</taxon>
        <taxon>Embryophyta</taxon>
        <taxon>Tracheophyta</taxon>
        <taxon>Spermatophyta</taxon>
        <taxon>Magnoliopsida</taxon>
        <taxon>Liliopsida</taxon>
        <taxon>Zingiberales</taxon>
        <taxon>Musaceae</taxon>
        <taxon>Musa</taxon>
    </lineage>
</organism>
<feature type="domain" description="Cyclin N-terminal" evidence="2">
    <location>
        <begin position="494"/>
        <end position="551"/>
    </location>
</feature>
<dbReference type="InterPro" id="IPR006671">
    <property type="entry name" value="Cyclin_N"/>
</dbReference>
<feature type="region of interest" description="Disordered" evidence="1">
    <location>
        <begin position="253"/>
        <end position="458"/>
    </location>
</feature>